<reference evidence="2" key="1">
    <citation type="submission" date="2021-04" db="EMBL/GenBank/DDBJ databases">
        <title>Genome seq and assembly of Bacillus sp.</title>
        <authorList>
            <person name="Chhetri G."/>
        </authorList>
    </citation>
    <scope>NUCLEOTIDE SEQUENCE</scope>
    <source>
        <strain evidence="2">RG28</strain>
    </source>
</reference>
<dbReference type="Gene3D" id="2.160.20.10">
    <property type="entry name" value="Single-stranded right-handed beta-helix, Pectin lyase-like"/>
    <property type="match status" value="1"/>
</dbReference>
<dbReference type="InterPro" id="IPR024535">
    <property type="entry name" value="RHGA/B-epi-like_pectate_lyase"/>
</dbReference>
<evidence type="ECO:0000313" key="2">
    <source>
        <dbReference type="EMBL" id="MBP0725136.1"/>
    </source>
</evidence>
<name>A0A940NM88_9BACI</name>
<protein>
    <submittedName>
        <fullName evidence="2">Right-handed parallel beta-helix repeat-containing protein</fullName>
    </submittedName>
</protein>
<dbReference type="Pfam" id="PF12708">
    <property type="entry name" value="Pect-lyase_RHGA_epim"/>
    <property type="match status" value="1"/>
</dbReference>
<dbReference type="SMART" id="SM00710">
    <property type="entry name" value="PbH1"/>
    <property type="match status" value="11"/>
</dbReference>
<feature type="domain" description="Rhamnogalacturonase A/B/Epimerase-like pectate lyase" evidence="1">
    <location>
        <begin position="12"/>
        <end position="254"/>
    </location>
</feature>
<proteinExistence type="predicted"/>
<evidence type="ECO:0000313" key="3">
    <source>
        <dbReference type="Proteomes" id="UP000682134"/>
    </source>
</evidence>
<dbReference type="InterPro" id="IPR006626">
    <property type="entry name" value="PbH1"/>
</dbReference>
<dbReference type="NCBIfam" id="TIGR03804">
    <property type="entry name" value="para_beta_helix"/>
    <property type="match status" value="1"/>
</dbReference>
<comment type="caution">
    <text evidence="2">The sequence shown here is derived from an EMBL/GenBank/DDBJ whole genome shotgun (WGS) entry which is preliminary data.</text>
</comment>
<dbReference type="Proteomes" id="UP000682134">
    <property type="component" value="Unassembled WGS sequence"/>
</dbReference>
<dbReference type="EMBL" id="JAGIYQ010000004">
    <property type="protein sequence ID" value="MBP0725136.1"/>
    <property type="molecule type" value="Genomic_DNA"/>
</dbReference>
<dbReference type="SUPFAM" id="SSF51126">
    <property type="entry name" value="Pectin lyase-like"/>
    <property type="match status" value="2"/>
</dbReference>
<dbReference type="AlphaFoldDB" id="A0A940NM88"/>
<accession>A0A940NM88</accession>
<dbReference type="InterPro" id="IPR012334">
    <property type="entry name" value="Pectin_lyas_fold"/>
</dbReference>
<keyword evidence="3" id="KW-1185">Reference proteome</keyword>
<sequence length="517" mass="55146">MANQFTSSDLPYINVKDFGAKGDGVTDDTSAIQNAINSLGSTNSTIYLPYGTYKIKNTLTLSDSKSMIGFQSVLVGIGTNNGILTGNNNYFEGIEFRNFNFAIWANGKTSVSVQRCRFISISGVAIYYYGSDSSFVKNSYFYNIAKDSLNIDNNAYNIAIEGNEFNNPSLYGGYSSAQITAHVNVLNGSDIRVINNKVFNNGGQGIIFGVNKAGSTNCKAIGNIVEGNGQEGITCFGGSSFLTSNNIIIGNTCRNNRFHQIEIWQSNKCIVEGNIVEENATTGNIGAITLYQSYLSKVVNNTILNAANNGIGIVRGSDKCIVSNNHILETNLGNFSNNYQGNGILIDSNGGNDPTNITITNNTIDGISPNLSTKFGIYSTNNVDKGNLINNNRSFGYKATVHSFALSSCYNVKSAPPTSGAWQILDTVGNIKLTPGSYAGWICTTDGIANNVPWTAKTAMSLGKQVNANGNVYQCTVPGTTGTIAPSHTSGTATDGTVTWKRLNSLAVFKPYGSISS</sequence>
<gene>
    <name evidence="2" type="ORF">J5Y03_08010</name>
</gene>
<organism evidence="2 3">
    <name type="scientific">Gottfriedia endophytica</name>
    <dbReference type="NCBI Taxonomy" id="2820819"/>
    <lineage>
        <taxon>Bacteria</taxon>
        <taxon>Bacillati</taxon>
        <taxon>Bacillota</taxon>
        <taxon>Bacilli</taxon>
        <taxon>Bacillales</taxon>
        <taxon>Bacillaceae</taxon>
        <taxon>Gottfriedia</taxon>
    </lineage>
</organism>
<dbReference type="InterPro" id="IPR022441">
    <property type="entry name" value="Para_beta_helix_rpt-2"/>
</dbReference>
<dbReference type="RefSeq" id="WP_209404364.1">
    <property type="nucleotide sequence ID" value="NZ_JAGIYQ010000004.1"/>
</dbReference>
<dbReference type="InterPro" id="IPR011050">
    <property type="entry name" value="Pectin_lyase_fold/virulence"/>
</dbReference>
<evidence type="ECO:0000259" key="1">
    <source>
        <dbReference type="Pfam" id="PF12708"/>
    </source>
</evidence>